<dbReference type="Pfam" id="PF00356">
    <property type="entry name" value="LacI"/>
    <property type="match status" value="1"/>
</dbReference>
<dbReference type="InterPro" id="IPR010982">
    <property type="entry name" value="Lambda_DNA-bd_dom_sf"/>
</dbReference>
<dbReference type="Gene3D" id="1.10.260.40">
    <property type="entry name" value="lambda repressor-like DNA-binding domains"/>
    <property type="match status" value="1"/>
</dbReference>
<sequence>MSKENRAGIADVAARAGVSITTVSHVLSGRRPVSDKTKAKVLRVVQELDYRPDPSARGLRTGRSEAVALVVSDVTNPFYPQMAAGLQDVLQPQGFLISICSVRENSEDLDAALRHLLDRKVDGVVLASLTAQERHYAAITDAGASLVRLSGELDPRFGDIVRADDTGGMADAVTHVLERGNRRIGFVNGDPDTAPGRLRLAGYERALRDFGVEFDESLVVSGPFTRAGGVEGAHALLALDPAPEALVCANDLIAVGALDAVRERGLAVPRDVAVTGFDDIEAASLLSPPLTTVHNPAREIGRTCARLILERLSGDPAQGAREVVLPQKLIVREST</sequence>
<dbReference type="InterPro" id="IPR046335">
    <property type="entry name" value="LacI/GalR-like_sensor"/>
</dbReference>
<dbReference type="InterPro" id="IPR028082">
    <property type="entry name" value="Peripla_BP_I"/>
</dbReference>
<name>A0ABU7KV60_9ACTN</name>
<gene>
    <name evidence="5" type="ORF">Q8A49_21985</name>
</gene>
<feature type="domain" description="HTH lacI-type" evidence="4">
    <location>
        <begin position="7"/>
        <end position="61"/>
    </location>
</feature>
<protein>
    <submittedName>
        <fullName evidence="5">LacI family DNA-binding transcriptional regulator</fullName>
    </submittedName>
</protein>
<dbReference type="PROSITE" id="PS00356">
    <property type="entry name" value="HTH_LACI_1"/>
    <property type="match status" value="1"/>
</dbReference>
<keyword evidence="3" id="KW-0804">Transcription</keyword>
<dbReference type="Gene3D" id="3.40.50.2300">
    <property type="match status" value="2"/>
</dbReference>
<dbReference type="EMBL" id="JAUUCC010000063">
    <property type="protein sequence ID" value="MEE2053177.1"/>
    <property type="molecule type" value="Genomic_DNA"/>
</dbReference>
<evidence type="ECO:0000313" key="5">
    <source>
        <dbReference type="EMBL" id="MEE2053177.1"/>
    </source>
</evidence>
<dbReference type="Proteomes" id="UP001348641">
    <property type="component" value="Unassembled WGS sequence"/>
</dbReference>
<comment type="caution">
    <text evidence="5">The sequence shown here is derived from an EMBL/GenBank/DDBJ whole genome shotgun (WGS) entry which is preliminary data.</text>
</comment>
<evidence type="ECO:0000256" key="2">
    <source>
        <dbReference type="ARBA" id="ARBA00023125"/>
    </source>
</evidence>
<dbReference type="CDD" id="cd06267">
    <property type="entry name" value="PBP1_LacI_sugar_binding-like"/>
    <property type="match status" value="1"/>
</dbReference>
<dbReference type="GO" id="GO:0003677">
    <property type="term" value="F:DNA binding"/>
    <property type="evidence" value="ECO:0007669"/>
    <property type="project" value="UniProtKB-KW"/>
</dbReference>
<dbReference type="Pfam" id="PF13377">
    <property type="entry name" value="Peripla_BP_3"/>
    <property type="match status" value="1"/>
</dbReference>
<dbReference type="CDD" id="cd01392">
    <property type="entry name" value="HTH_LacI"/>
    <property type="match status" value="1"/>
</dbReference>
<evidence type="ECO:0000256" key="3">
    <source>
        <dbReference type="ARBA" id="ARBA00023163"/>
    </source>
</evidence>
<keyword evidence="1" id="KW-0805">Transcription regulation</keyword>
<keyword evidence="2 5" id="KW-0238">DNA-binding</keyword>
<dbReference type="SUPFAM" id="SSF47413">
    <property type="entry name" value="lambda repressor-like DNA-binding domains"/>
    <property type="match status" value="1"/>
</dbReference>
<dbReference type="SUPFAM" id="SSF53822">
    <property type="entry name" value="Periplasmic binding protein-like I"/>
    <property type="match status" value="1"/>
</dbReference>
<proteinExistence type="predicted"/>
<evidence type="ECO:0000256" key="1">
    <source>
        <dbReference type="ARBA" id="ARBA00023015"/>
    </source>
</evidence>
<dbReference type="PANTHER" id="PTHR30146:SF109">
    <property type="entry name" value="HTH-TYPE TRANSCRIPTIONAL REGULATOR GALS"/>
    <property type="match status" value="1"/>
</dbReference>
<dbReference type="PANTHER" id="PTHR30146">
    <property type="entry name" value="LACI-RELATED TRANSCRIPTIONAL REPRESSOR"/>
    <property type="match status" value="1"/>
</dbReference>
<reference evidence="5 6" key="1">
    <citation type="submission" date="2023-07" db="EMBL/GenBank/DDBJ databases">
        <authorList>
            <person name="Girao M."/>
            <person name="Carvalho M.F."/>
        </authorList>
    </citation>
    <scope>NUCLEOTIDE SEQUENCE [LARGE SCALE GENOMIC DNA]</scope>
    <source>
        <strain evidence="5 6">66/93</strain>
    </source>
</reference>
<evidence type="ECO:0000259" key="4">
    <source>
        <dbReference type="PROSITE" id="PS50932"/>
    </source>
</evidence>
<dbReference type="RefSeq" id="WP_330160143.1">
    <property type="nucleotide sequence ID" value="NZ_BAAAJA010000008.1"/>
</dbReference>
<dbReference type="InterPro" id="IPR000843">
    <property type="entry name" value="HTH_LacI"/>
</dbReference>
<dbReference type="PROSITE" id="PS50932">
    <property type="entry name" value="HTH_LACI_2"/>
    <property type="match status" value="1"/>
</dbReference>
<accession>A0ABU7KV60</accession>
<dbReference type="SMART" id="SM00354">
    <property type="entry name" value="HTH_LACI"/>
    <property type="match status" value="1"/>
</dbReference>
<organism evidence="5 6">
    <name type="scientific">Nocardiopsis tropica</name>
    <dbReference type="NCBI Taxonomy" id="109330"/>
    <lineage>
        <taxon>Bacteria</taxon>
        <taxon>Bacillati</taxon>
        <taxon>Actinomycetota</taxon>
        <taxon>Actinomycetes</taxon>
        <taxon>Streptosporangiales</taxon>
        <taxon>Nocardiopsidaceae</taxon>
        <taxon>Nocardiopsis</taxon>
    </lineage>
</organism>
<evidence type="ECO:0000313" key="6">
    <source>
        <dbReference type="Proteomes" id="UP001348641"/>
    </source>
</evidence>